<dbReference type="SUPFAM" id="SSF53448">
    <property type="entry name" value="Nucleotide-diphospho-sugar transferases"/>
    <property type="match status" value="1"/>
</dbReference>
<evidence type="ECO:0000256" key="2">
    <source>
        <dbReference type="ARBA" id="ARBA00004922"/>
    </source>
</evidence>
<comment type="subcellular location">
    <subcellularLocation>
        <location evidence="1">Golgi apparatus</location>
    </subcellularLocation>
</comment>
<evidence type="ECO:0000313" key="6">
    <source>
        <dbReference type="EMBL" id="RAH80221.1"/>
    </source>
</evidence>
<name>A0A8T8WWM2_ASPJA</name>
<protein>
    <submittedName>
        <fullName evidence="6">Putative alpha-1,2-mannosyltransferase</fullName>
    </submittedName>
</protein>
<comment type="pathway">
    <text evidence="2">Protein modification; protein glycosylation.</text>
</comment>
<dbReference type="GeneID" id="37172780"/>
<gene>
    <name evidence="6" type="ORF">BO86DRAFT_341757</name>
</gene>
<dbReference type="InterPro" id="IPR029044">
    <property type="entry name" value="Nucleotide-diphossugar_trans"/>
</dbReference>
<dbReference type="PANTHER" id="PTHR31646">
    <property type="entry name" value="ALPHA-1,2-MANNOSYLTRANSFERASE MNN2"/>
    <property type="match status" value="1"/>
</dbReference>
<evidence type="ECO:0000256" key="5">
    <source>
        <dbReference type="ARBA" id="ARBA00023034"/>
    </source>
</evidence>
<dbReference type="GO" id="GO:0005794">
    <property type="term" value="C:Golgi apparatus"/>
    <property type="evidence" value="ECO:0007669"/>
    <property type="project" value="UniProtKB-SubCell"/>
</dbReference>
<dbReference type="Proteomes" id="UP000249497">
    <property type="component" value="Unassembled WGS sequence"/>
</dbReference>
<keyword evidence="7" id="KW-1185">Reference proteome</keyword>
<dbReference type="EMBL" id="KZ824805">
    <property type="protein sequence ID" value="RAH80221.1"/>
    <property type="molecule type" value="Genomic_DNA"/>
</dbReference>
<dbReference type="InterPro" id="IPR022751">
    <property type="entry name" value="Alpha_mannosyltransferase"/>
</dbReference>
<keyword evidence="4" id="KW-0808">Transferase</keyword>
<comment type="similarity">
    <text evidence="3">Belongs to the MNN1/MNT family.</text>
</comment>
<proteinExistence type="inferred from homology"/>
<evidence type="ECO:0000256" key="1">
    <source>
        <dbReference type="ARBA" id="ARBA00004555"/>
    </source>
</evidence>
<sequence>MFPSRAALRIRIRIILAGLLFVLICSQSFSRWHKQSDTPEATSIDGPAAPRQAQVTWRHATEGHIEFWRQFQPLLTTYEPKCLPPLRLGMAPSIRFEQADPYDQTEFLDLLPMDIEDLQQTHRGFLNAIKTTPPQLNYTRNTRGLVSTAGGSYLPVLVLSLRMLRRTGSQLPVEVFLASEDEYETYICDVVLPSLNAQCIVLSTILSAIPHSIHIEKYQFKLFAMLFSSFEEILFLDADAFALFPPETLFTRDPFLSYGLITWPDFWASTISPSYYEITGQPAPKPPTRPSSESGEVLLSKRSHLRTLLLSTYYNIHGPEFYYPLLSQGAAGEGDKETFVAAATALAEPHYQVAEPLCAIGHTTQRGGFAGSAMVQFDPTEDFARHRHREEETHKLQPQAHGFFLSPPNTTRTAPRIPRAFFIHANYPKFDPATVFDAHEVNPAIGDDGRYTRAWTGPPEIIRAFGRDVEKEFWEEIRWTACELEGRFRAWEGKKGVCKRVEKYYRAMYGGRWWGW</sequence>
<dbReference type="PANTHER" id="PTHR31646:SF5">
    <property type="entry name" value="(MNN2), PUTATIVE (AFU_ORTHOLOGUE AFUA_6G04450)-RELATED"/>
    <property type="match status" value="1"/>
</dbReference>
<evidence type="ECO:0000256" key="4">
    <source>
        <dbReference type="ARBA" id="ARBA00022679"/>
    </source>
</evidence>
<reference evidence="6 7" key="1">
    <citation type="submission" date="2018-02" db="EMBL/GenBank/DDBJ databases">
        <title>The genomes of Aspergillus section Nigri reveals drivers in fungal speciation.</title>
        <authorList>
            <consortium name="DOE Joint Genome Institute"/>
            <person name="Vesth T.C."/>
            <person name="Nybo J."/>
            <person name="Theobald S."/>
            <person name="Brandl J."/>
            <person name="Frisvad J.C."/>
            <person name="Nielsen K.F."/>
            <person name="Lyhne E.K."/>
            <person name="Kogle M.E."/>
            <person name="Kuo A."/>
            <person name="Riley R."/>
            <person name="Clum A."/>
            <person name="Nolan M."/>
            <person name="Lipzen A."/>
            <person name="Salamov A."/>
            <person name="Henrissat B."/>
            <person name="Wiebenga A."/>
            <person name="De vries R.P."/>
            <person name="Grigoriev I.V."/>
            <person name="Mortensen U.H."/>
            <person name="Andersen M.R."/>
            <person name="Baker S.E."/>
        </authorList>
    </citation>
    <scope>NUCLEOTIDE SEQUENCE [LARGE SCALE GENOMIC DNA]</scope>
    <source>
        <strain evidence="6 7">CBS 114.51</strain>
    </source>
</reference>
<keyword evidence="5" id="KW-0333">Golgi apparatus</keyword>
<dbReference type="GO" id="GO:0000026">
    <property type="term" value="F:alpha-1,2-mannosyltransferase activity"/>
    <property type="evidence" value="ECO:0007669"/>
    <property type="project" value="TreeGrafter"/>
</dbReference>
<dbReference type="AlphaFoldDB" id="A0A8T8WWM2"/>
<organism evidence="6 7">
    <name type="scientific">Aspergillus japonicus CBS 114.51</name>
    <dbReference type="NCBI Taxonomy" id="1448312"/>
    <lineage>
        <taxon>Eukaryota</taxon>
        <taxon>Fungi</taxon>
        <taxon>Dikarya</taxon>
        <taxon>Ascomycota</taxon>
        <taxon>Pezizomycotina</taxon>
        <taxon>Eurotiomycetes</taxon>
        <taxon>Eurotiomycetidae</taxon>
        <taxon>Eurotiales</taxon>
        <taxon>Aspergillaceae</taxon>
        <taxon>Aspergillus</taxon>
        <taxon>Aspergillus subgen. Circumdati</taxon>
    </lineage>
</organism>
<dbReference type="RefSeq" id="XP_025526115.1">
    <property type="nucleotide sequence ID" value="XM_025669088.1"/>
</dbReference>
<evidence type="ECO:0000313" key="7">
    <source>
        <dbReference type="Proteomes" id="UP000249497"/>
    </source>
</evidence>
<evidence type="ECO:0000256" key="3">
    <source>
        <dbReference type="ARBA" id="ARBA00009105"/>
    </source>
</evidence>
<dbReference type="OrthoDB" id="4484309at2759"/>
<accession>A0A8T8WWM2</accession>
<dbReference type="GO" id="GO:0046354">
    <property type="term" value="P:mannan biosynthetic process"/>
    <property type="evidence" value="ECO:0007669"/>
    <property type="project" value="TreeGrafter"/>
</dbReference>
<dbReference type="Pfam" id="PF11051">
    <property type="entry name" value="Mannosyl_trans3"/>
    <property type="match status" value="2"/>
</dbReference>